<gene>
    <name evidence="2" type="ORF">H3H45_09260</name>
</gene>
<protein>
    <submittedName>
        <fullName evidence="2">Uncharacterized protein</fullName>
    </submittedName>
</protein>
<evidence type="ECO:0000313" key="3">
    <source>
        <dbReference type="Proteomes" id="UP000581189"/>
    </source>
</evidence>
<feature type="compositionally biased region" description="Basic and acidic residues" evidence="1">
    <location>
        <begin position="1"/>
        <end position="19"/>
    </location>
</feature>
<sequence>MAADDNGRVSGKSEADHASGSKTARSLTDAAVPFIVFAGANRGKRLVVAFFTALSEISG</sequence>
<name>A0A7W4DB95_9GAMM</name>
<dbReference type="EMBL" id="JACJFN010000002">
    <property type="protein sequence ID" value="MBB1519424.1"/>
    <property type="molecule type" value="Genomic_DNA"/>
</dbReference>
<feature type="region of interest" description="Disordered" evidence="1">
    <location>
        <begin position="1"/>
        <end position="25"/>
    </location>
</feature>
<dbReference type="RefSeq" id="WP_182833448.1">
    <property type="nucleotide sequence ID" value="NZ_JACJFN010000002.1"/>
</dbReference>
<evidence type="ECO:0000313" key="2">
    <source>
        <dbReference type="EMBL" id="MBB1519424.1"/>
    </source>
</evidence>
<organism evidence="2 3">
    <name type="scientific">Aquipseudomonas guryensis</name>
    <dbReference type="NCBI Taxonomy" id="2759165"/>
    <lineage>
        <taxon>Bacteria</taxon>
        <taxon>Pseudomonadati</taxon>
        <taxon>Pseudomonadota</taxon>
        <taxon>Gammaproteobacteria</taxon>
        <taxon>Pseudomonadales</taxon>
        <taxon>Pseudomonadaceae</taxon>
        <taxon>Aquipseudomonas</taxon>
    </lineage>
</organism>
<dbReference type="Proteomes" id="UP000581189">
    <property type="component" value="Unassembled WGS sequence"/>
</dbReference>
<accession>A0A7W4DB95</accession>
<proteinExistence type="predicted"/>
<dbReference type="AlphaFoldDB" id="A0A7W4DB95"/>
<reference evidence="2 3" key="1">
    <citation type="submission" date="2020-08" db="EMBL/GenBank/DDBJ databases">
        <authorList>
            <person name="Kim C.M."/>
        </authorList>
    </citation>
    <scope>NUCLEOTIDE SEQUENCE [LARGE SCALE GENOMIC DNA]</scope>
    <source>
        <strain evidence="2 3">SR9</strain>
    </source>
</reference>
<evidence type="ECO:0000256" key="1">
    <source>
        <dbReference type="SAM" id="MobiDB-lite"/>
    </source>
</evidence>
<comment type="caution">
    <text evidence="2">The sequence shown here is derived from an EMBL/GenBank/DDBJ whole genome shotgun (WGS) entry which is preliminary data.</text>
</comment>
<keyword evidence="3" id="KW-1185">Reference proteome</keyword>